<dbReference type="Proteomes" id="UP000078559">
    <property type="component" value="Chromosome 8"/>
</dbReference>
<evidence type="ECO:0000313" key="2">
    <source>
        <dbReference type="Proteomes" id="UP000078559"/>
    </source>
</evidence>
<dbReference type="AlphaFoldDB" id="A0A194W6Z0"/>
<evidence type="ECO:0000313" key="1">
    <source>
        <dbReference type="EMBL" id="KUI72022.1"/>
    </source>
</evidence>
<reference evidence="1" key="1">
    <citation type="submission" date="2014-12" db="EMBL/GenBank/DDBJ databases">
        <title>Genome Sequence of Valsa Canker Pathogens Uncovers a Specific Adaption of Colonization on Woody Bark.</title>
        <authorList>
            <person name="Yin Z."/>
            <person name="Liu H."/>
            <person name="Gao X."/>
            <person name="Li Z."/>
            <person name="Song N."/>
            <person name="Ke X."/>
            <person name="Dai Q."/>
            <person name="Wu Y."/>
            <person name="Sun Y."/>
            <person name="Xu J.-R."/>
            <person name="Kang Z.K."/>
            <person name="Wang L."/>
            <person name="Huang L."/>
        </authorList>
    </citation>
    <scope>NUCLEOTIDE SEQUENCE [LARGE SCALE GENOMIC DNA]</scope>
    <source>
        <strain evidence="1">03-8</strain>
    </source>
</reference>
<sequence>MAKTVWALGQELSKPRRAGPIDPPPTIKIHQDLLNWCGIWVARLVDEVGNLRSVQTASSDPDQYIVPPTAVTLHDSKDVRHKWLDEGKVCSSPQLNVRLRNGLIGDMRFAHVDNCSR</sequence>
<dbReference type="EMBL" id="CM003105">
    <property type="protein sequence ID" value="KUI72022.1"/>
    <property type="molecule type" value="Genomic_DNA"/>
</dbReference>
<keyword evidence="2" id="KW-1185">Reference proteome</keyword>
<organism evidence="1 2">
    <name type="scientific">Cytospora mali</name>
    <name type="common">Apple Valsa canker fungus</name>
    <name type="synonym">Valsa mali</name>
    <dbReference type="NCBI Taxonomy" id="578113"/>
    <lineage>
        <taxon>Eukaryota</taxon>
        <taxon>Fungi</taxon>
        <taxon>Dikarya</taxon>
        <taxon>Ascomycota</taxon>
        <taxon>Pezizomycotina</taxon>
        <taxon>Sordariomycetes</taxon>
        <taxon>Sordariomycetidae</taxon>
        <taxon>Diaporthales</taxon>
        <taxon>Cytosporaceae</taxon>
        <taxon>Cytospora</taxon>
    </lineage>
</organism>
<gene>
    <name evidence="1" type="ORF">VM1G_11813</name>
</gene>
<protein>
    <submittedName>
        <fullName evidence="1">Uncharacterized protein</fullName>
    </submittedName>
</protein>
<accession>A0A194W6Z0</accession>
<name>A0A194W6Z0_CYTMA</name>
<proteinExistence type="predicted"/>